<dbReference type="RefSeq" id="WP_126626715.1">
    <property type="nucleotide sequence ID" value="NZ_BIFT01000001.1"/>
</dbReference>
<keyword evidence="3" id="KW-1185">Reference proteome</keyword>
<comment type="caution">
    <text evidence="2">The sequence shown here is derived from an EMBL/GenBank/DDBJ whole genome shotgun (WGS) entry which is preliminary data.</text>
</comment>
<evidence type="ECO:0000313" key="3">
    <source>
        <dbReference type="Proteomes" id="UP000287171"/>
    </source>
</evidence>
<dbReference type="EMBL" id="BIFT01000001">
    <property type="protein sequence ID" value="GCE26229.1"/>
    <property type="molecule type" value="Genomic_DNA"/>
</dbReference>
<organism evidence="2 3">
    <name type="scientific">Dictyobacter alpinus</name>
    <dbReference type="NCBI Taxonomy" id="2014873"/>
    <lineage>
        <taxon>Bacteria</taxon>
        <taxon>Bacillati</taxon>
        <taxon>Chloroflexota</taxon>
        <taxon>Ktedonobacteria</taxon>
        <taxon>Ktedonobacterales</taxon>
        <taxon>Dictyobacteraceae</taxon>
        <taxon>Dictyobacter</taxon>
    </lineage>
</organism>
<sequence length="329" mass="36884">MNKKERVDAVLRGEKADRVPVSVWGHDYEREWGIQSLSESIAENFNRYDWDYINVKPRSSYLVEGWKAKYQPSGKKFQPPTCEYTPIRSASDWKRMRPLEPDHGALGEQLRVLQLVNHEVGYDAYFTQSIPCPLGVARYLAGDKTQPILLSIREDRTALHTALRIITETLINHAIACLEQGASGIYYSTNGWASAGMLTEDQYREYGEQYDLEFLDAIKSRSKFNILHNYGSHIYFDLLASYPVQAINWSTEQKGNPDLLDGRKRSGKAVMGGLSEIGTLKKGTPGKVQDEIGLVVEQTGGQGLLLAPGCSIAPETPTKNLEAIRRALS</sequence>
<dbReference type="Gene3D" id="3.20.20.210">
    <property type="match status" value="1"/>
</dbReference>
<gene>
    <name evidence="2" type="ORF">KDA_17130</name>
</gene>
<dbReference type="GO" id="GO:0004853">
    <property type="term" value="F:uroporphyrinogen decarboxylase activity"/>
    <property type="evidence" value="ECO:0007669"/>
    <property type="project" value="InterPro"/>
</dbReference>
<accession>A0A402B4F3</accession>
<evidence type="ECO:0000313" key="2">
    <source>
        <dbReference type="EMBL" id="GCE26229.1"/>
    </source>
</evidence>
<dbReference type="InterPro" id="IPR000257">
    <property type="entry name" value="Uroporphyrinogen_deCOase"/>
</dbReference>
<reference evidence="3" key="1">
    <citation type="submission" date="2018-12" db="EMBL/GenBank/DDBJ databases">
        <title>Tengunoibacter tsumagoiensis gen. nov., sp. nov., Dictyobacter kobayashii sp. nov., D. alpinus sp. nov., and D. joshuensis sp. nov. and description of Dictyobacteraceae fam. nov. within the order Ktedonobacterales isolated from Tengu-no-mugimeshi.</title>
        <authorList>
            <person name="Wang C.M."/>
            <person name="Zheng Y."/>
            <person name="Sakai Y."/>
            <person name="Toyoda A."/>
            <person name="Minakuchi Y."/>
            <person name="Abe K."/>
            <person name="Yokota A."/>
            <person name="Yabe S."/>
        </authorList>
    </citation>
    <scope>NUCLEOTIDE SEQUENCE [LARGE SCALE GENOMIC DNA]</scope>
    <source>
        <strain evidence="3">Uno16</strain>
    </source>
</reference>
<dbReference type="InterPro" id="IPR038071">
    <property type="entry name" value="UROD/MetE-like_sf"/>
</dbReference>
<dbReference type="OrthoDB" id="7375127at2"/>
<dbReference type="AlphaFoldDB" id="A0A402B4F3"/>
<proteinExistence type="predicted"/>
<name>A0A402B4F3_9CHLR</name>
<dbReference type="PANTHER" id="PTHR47099:SF1">
    <property type="entry name" value="METHYLCOBAMIDE:COM METHYLTRANSFERASE MTBA"/>
    <property type="match status" value="1"/>
</dbReference>
<feature type="domain" description="Uroporphyrinogen decarboxylase (URO-D)" evidence="1">
    <location>
        <begin position="85"/>
        <end position="327"/>
    </location>
</feature>
<dbReference type="Proteomes" id="UP000287171">
    <property type="component" value="Unassembled WGS sequence"/>
</dbReference>
<dbReference type="SUPFAM" id="SSF51726">
    <property type="entry name" value="UROD/MetE-like"/>
    <property type="match status" value="1"/>
</dbReference>
<dbReference type="PANTHER" id="PTHR47099">
    <property type="entry name" value="METHYLCOBAMIDE:COM METHYLTRANSFERASE MTBA"/>
    <property type="match status" value="1"/>
</dbReference>
<dbReference type="GO" id="GO:0006779">
    <property type="term" value="P:porphyrin-containing compound biosynthetic process"/>
    <property type="evidence" value="ECO:0007669"/>
    <property type="project" value="InterPro"/>
</dbReference>
<protein>
    <recommendedName>
        <fullName evidence="1">Uroporphyrinogen decarboxylase (URO-D) domain-containing protein</fullName>
    </recommendedName>
</protein>
<dbReference type="InterPro" id="IPR052024">
    <property type="entry name" value="Methanogen_methyltrans"/>
</dbReference>
<evidence type="ECO:0000259" key="1">
    <source>
        <dbReference type="Pfam" id="PF01208"/>
    </source>
</evidence>
<dbReference type="Pfam" id="PF01208">
    <property type="entry name" value="URO-D"/>
    <property type="match status" value="1"/>
</dbReference>